<dbReference type="AlphaFoldDB" id="A0A4Y2FQE6"/>
<organism evidence="2 3">
    <name type="scientific">Araneus ventricosus</name>
    <name type="common">Orbweaver spider</name>
    <name type="synonym">Epeira ventricosa</name>
    <dbReference type="NCBI Taxonomy" id="182803"/>
    <lineage>
        <taxon>Eukaryota</taxon>
        <taxon>Metazoa</taxon>
        <taxon>Ecdysozoa</taxon>
        <taxon>Arthropoda</taxon>
        <taxon>Chelicerata</taxon>
        <taxon>Arachnida</taxon>
        <taxon>Araneae</taxon>
        <taxon>Araneomorphae</taxon>
        <taxon>Entelegynae</taxon>
        <taxon>Araneoidea</taxon>
        <taxon>Araneidae</taxon>
        <taxon>Araneus</taxon>
    </lineage>
</organism>
<evidence type="ECO:0000256" key="1">
    <source>
        <dbReference type="SAM" id="MobiDB-lite"/>
    </source>
</evidence>
<evidence type="ECO:0000313" key="2">
    <source>
        <dbReference type="EMBL" id="GBM43732.1"/>
    </source>
</evidence>
<evidence type="ECO:0000313" key="3">
    <source>
        <dbReference type="Proteomes" id="UP000499080"/>
    </source>
</evidence>
<keyword evidence="3" id="KW-1185">Reference proteome</keyword>
<comment type="caution">
    <text evidence="2">The sequence shown here is derived from an EMBL/GenBank/DDBJ whole genome shotgun (WGS) entry which is preliminary data.</text>
</comment>
<feature type="region of interest" description="Disordered" evidence="1">
    <location>
        <begin position="107"/>
        <end position="127"/>
    </location>
</feature>
<dbReference type="Proteomes" id="UP000499080">
    <property type="component" value="Unassembled WGS sequence"/>
</dbReference>
<name>A0A4Y2FQE6_ARAVE</name>
<gene>
    <name evidence="2" type="ORF">AVEN_179840_1</name>
</gene>
<protein>
    <submittedName>
        <fullName evidence="2">Uncharacterized protein</fullName>
    </submittedName>
</protein>
<dbReference type="EMBL" id="BGPR01096922">
    <property type="protein sequence ID" value="GBM43732.1"/>
    <property type="molecule type" value="Genomic_DNA"/>
</dbReference>
<feature type="non-terminal residue" evidence="2">
    <location>
        <position position="1"/>
    </location>
</feature>
<proteinExistence type="predicted"/>
<reference evidence="2 3" key="1">
    <citation type="journal article" date="2019" name="Sci. Rep.">
        <title>Orb-weaving spider Araneus ventricosus genome elucidates the spidroin gene catalogue.</title>
        <authorList>
            <person name="Kono N."/>
            <person name="Nakamura H."/>
            <person name="Ohtoshi R."/>
            <person name="Moran D.A.P."/>
            <person name="Shinohara A."/>
            <person name="Yoshida Y."/>
            <person name="Fujiwara M."/>
            <person name="Mori M."/>
            <person name="Tomita M."/>
            <person name="Arakawa K."/>
        </authorList>
    </citation>
    <scope>NUCLEOTIDE SEQUENCE [LARGE SCALE GENOMIC DNA]</scope>
</reference>
<sequence>FYVDSAPEICLLSRSMKKLVNFSKDNLENSVKNFFQIKSLLGDSTCDPDESKTFGKQYCEEHFLSTHKRDHGIVKLPVIEGKFSTLGDSKEIAERRLNLLGTRGEGADIVHSQSEDEEESVDGTSSW</sequence>
<accession>A0A4Y2FQE6</accession>